<organism evidence="1 2">
    <name type="scientific">Pseudonocardia halophobica</name>
    <dbReference type="NCBI Taxonomy" id="29401"/>
    <lineage>
        <taxon>Bacteria</taxon>
        <taxon>Bacillati</taxon>
        <taxon>Actinomycetota</taxon>
        <taxon>Actinomycetes</taxon>
        <taxon>Pseudonocardiales</taxon>
        <taxon>Pseudonocardiaceae</taxon>
        <taxon>Pseudonocardia</taxon>
    </lineage>
</organism>
<dbReference type="EMBL" id="BSFQ01000004">
    <property type="protein sequence ID" value="GLL10164.1"/>
    <property type="molecule type" value="Genomic_DNA"/>
</dbReference>
<gene>
    <name evidence="1" type="ORF">GCM10017577_13040</name>
</gene>
<reference evidence="1" key="2">
    <citation type="submission" date="2023-01" db="EMBL/GenBank/DDBJ databases">
        <authorList>
            <person name="Sun Q."/>
            <person name="Evtushenko L."/>
        </authorList>
    </citation>
    <scope>NUCLEOTIDE SEQUENCE</scope>
    <source>
        <strain evidence="1">VKM Ac-1069</strain>
    </source>
</reference>
<reference evidence="1" key="1">
    <citation type="journal article" date="2014" name="Int. J. Syst. Evol. Microbiol.">
        <title>Complete genome sequence of Corynebacterium casei LMG S-19264T (=DSM 44701T), isolated from a smear-ripened cheese.</title>
        <authorList>
            <consortium name="US DOE Joint Genome Institute (JGI-PGF)"/>
            <person name="Walter F."/>
            <person name="Albersmeier A."/>
            <person name="Kalinowski J."/>
            <person name="Ruckert C."/>
        </authorList>
    </citation>
    <scope>NUCLEOTIDE SEQUENCE</scope>
    <source>
        <strain evidence="1">VKM Ac-1069</strain>
    </source>
</reference>
<name>A0A9W6L318_9PSEU</name>
<evidence type="ECO:0000313" key="2">
    <source>
        <dbReference type="Proteomes" id="UP001143463"/>
    </source>
</evidence>
<sequence>MHGRHPFETVWVSAPSPHVSRETHVKNLGRALGKFSAGLLDALGILGGWNRGRRAR</sequence>
<comment type="caution">
    <text evidence="1">The sequence shown here is derived from an EMBL/GenBank/DDBJ whole genome shotgun (WGS) entry which is preliminary data.</text>
</comment>
<keyword evidence="2" id="KW-1185">Reference proteome</keyword>
<protein>
    <submittedName>
        <fullName evidence="1">Uncharacterized protein</fullName>
    </submittedName>
</protein>
<dbReference type="AlphaFoldDB" id="A0A9W6L318"/>
<proteinExistence type="predicted"/>
<accession>A0A9W6L318</accession>
<dbReference type="Proteomes" id="UP001143463">
    <property type="component" value="Unassembled WGS sequence"/>
</dbReference>
<evidence type="ECO:0000313" key="1">
    <source>
        <dbReference type="EMBL" id="GLL10164.1"/>
    </source>
</evidence>